<dbReference type="AlphaFoldDB" id="A0A382QV86"/>
<proteinExistence type="predicted"/>
<evidence type="ECO:0000256" key="3">
    <source>
        <dbReference type="ARBA" id="ARBA00022547"/>
    </source>
</evidence>
<comment type="function">
    <text evidence="9">F(1)F(0) ATP synthase produces ATP from ADP in the presence of a proton or sodium gradient. F-type ATPases consist of two structural domains, F(1) containing the extramembraneous catalytic core and F(0) containing the membrane proton channel, linked together by a central stalk and a peripheral stalk. During catalysis, ATP synthesis in the catalytic domain of F(1) is coupled via a rotary mechanism of the central stalk subunits to proton translocation.</text>
</comment>
<keyword evidence="5" id="KW-0375">Hydrogen ion transport</keyword>
<keyword evidence="2" id="KW-0813">Transport</keyword>
<accession>A0A382QV86</accession>
<evidence type="ECO:0000256" key="6">
    <source>
        <dbReference type="ARBA" id="ARBA00022989"/>
    </source>
</evidence>
<name>A0A382QV86_9ZZZZ</name>
<evidence type="ECO:0008006" key="13">
    <source>
        <dbReference type="Google" id="ProtNLM"/>
    </source>
</evidence>
<dbReference type="GO" id="GO:0015078">
    <property type="term" value="F:proton transmembrane transporter activity"/>
    <property type="evidence" value="ECO:0007669"/>
    <property type="project" value="InterPro"/>
</dbReference>
<feature type="non-terminal residue" evidence="12">
    <location>
        <position position="81"/>
    </location>
</feature>
<organism evidence="12">
    <name type="scientific">marine metagenome</name>
    <dbReference type="NCBI Taxonomy" id="408172"/>
    <lineage>
        <taxon>unclassified sequences</taxon>
        <taxon>metagenomes</taxon>
        <taxon>ecological metagenomes</taxon>
    </lineage>
</organism>
<feature type="non-terminal residue" evidence="12">
    <location>
        <position position="1"/>
    </location>
</feature>
<dbReference type="CDD" id="cd06503">
    <property type="entry name" value="ATP-synt_Fo_b"/>
    <property type="match status" value="1"/>
</dbReference>
<sequence length="81" mass="9187">VPQMEFADYFPQIAWSILAFATLYFLMAKLALPRITDILESRQRRLDQDLELAEKLRDEATAALAGYESLMAAAHAKTEII</sequence>
<dbReference type="GO" id="GO:0045259">
    <property type="term" value="C:proton-transporting ATP synthase complex"/>
    <property type="evidence" value="ECO:0007669"/>
    <property type="project" value="UniProtKB-KW"/>
</dbReference>
<protein>
    <recommendedName>
        <fullName evidence="13">ATP synthase YMF19-like N-terminal domain-containing protein</fullName>
    </recommendedName>
</protein>
<evidence type="ECO:0000256" key="7">
    <source>
        <dbReference type="ARBA" id="ARBA00023065"/>
    </source>
</evidence>
<keyword evidence="6 11" id="KW-1133">Transmembrane helix</keyword>
<dbReference type="InterPro" id="IPR002146">
    <property type="entry name" value="ATP_synth_b/b'su_bac/chlpt"/>
</dbReference>
<evidence type="ECO:0000313" key="12">
    <source>
        <dbReference type="EMBL" id="SVC88830.1"/>
    </source>
</evidence>
<evidence type="ECO:0000256" key="10">
    <source>
        <dbReference type="SAM" id="Coils"/>
    </source>
</evidence>
<keyword evidence="10" id="KW-0175">Coiled coil</keyword>
<evidence type="ECO:0000256" key="8">
    <source>
        <dbReference type="ARBA" id="ARBA00023136"/>
    </source>
</evidence>
<comment type="subcellular location">
    <subcellularLocation>
        <location evidence="1">Membrane</location>
        <topology evidence="1">Single-pass membrane protein</topology>
    </subcellularLocation>
</comment>
<gene>
    <name evidence="12" type="ORF">METZ01_LOCUS341684</name>
</gene>
<keyword evidence="7" id="KW-0406">Ion transport</keyword>
<keyword evidence="4 11" id="KW-0812">Transmembrane</keyword>
<evidence type="ECO:0000256" key="11">
    <source>
        <dbReference type="SAM" id="Phobius"/>
    </source>
</evidence>
<feature type="coiled-coil region" evidence="10">
    <location>
        <begin position="39"/>
        <end position="70"/>
    </location>
</feature>
<reference evidence="12" key="1">
    <citation type="submission" date="2018-05" db="EMBL/GenBank/DDBJ databases">
        <authorList>
            <person name="Lanie J.A."/>
            <person name="Ng W.-L."/>
            <person name="Kazmierczak K.M."/>
            <person name="Andrzejewski T.M."/>
            <person name="Davidsen T.M."/>
            <person name="Wayne K.J."/>
            <person name="Tettelin H."/>
            <person name="Glass J.I."/>
            <person name="Rusch D."/>
            <person name="Podicherti R."/>
            <person name="Tsui H.-C.T."/>
            <person name="Winkler M.E."/>
        </authorList>
    </citation>
    <scope>NUCLEOTIDE SEQUENCE</scope>
</reference>
<dbReference type="GO" id="GO:0015986">
    <property type="term" value="P:proton motive force-driven ATP synthesis"/>
    <property type="evidence" value="ECO:0007669"/>
    <property type="project" value="InterPro"/>
</dbReference>
<evidence type="ECO:0000256" key="9">
    <source>
        <dbReference type="ARBA" id="ARBA00025198"/>
    </source>
</evidence>
<keyword evidence="3" id="KW-0138">CF(0)</keyword>
<evidence type="ECO:0000256" key="4">
    <source>
        <dbReference type="ARBA" id="ARBA00022692"/>
    </source>
</evidence>
<dbReference type="Pfam" id="PF00430">
    <property type="entry name" value="ATP-synt_B"/>
    <property type="match status" value="1"/>
</dbReference>
<evidence type="ECO:0000256" key="5">
    <source>
        <dbReference type="ARBA" id="ARBA00022781"/>
    </source>
</evidence>
<evidence type="ECO:0000256" key="1">
    <source>
        <dbReference type="ARBA" id="ARBA00004167"/>
    </source>
</evidence>
<dbReference type="EMBL" id="UINC01116820">
    <property type="protein sequence ID" value="SVC88830.1"/>
    <property type="molecule type" value="Genomic_DNA"/>
</dbReference>
<evidence type="ECO:0000256" key="2">
    <source>
        <dbReference type="ARBA" id="ARBA00022448"/>
    </source>
</evidence>
<keyword evidence="8 11" id="KW-0472">Membrane</keyword>
<feature type="transmembrane region" description="Helical" evidence="11">
    <location>
        <begin position="12"/>
        <end position="32"/>
    </location>
</feature>